<protein>
    <recommendedName>
        <fullName evidence="8">Transporter</fullName>
    </recommendedName>
</protein>
<dbReference type="AlphaFoldDB" id="A0AAV4DJG2"/>
<keyword evidence="3 8" id="KW-0812">Transmembrane</keyword>
<evidence type="ECO:0000256" key="9">
    <source>
        <dbReference type="SAM" id="Phobius"/>
    </source>
</evidence>
<evidence type="ECO:0000313" key="11">
    <source>
        <dbReference type="Proteomes" id="UP000735302"/>
    </source>
</evidence>
<feature type="binding site" evidence="6">
    <location>
        <position position="416"/>
    </location>
    <ligand>
        <name>Na(+)</name>
        <dbReference type="ChEBI" id="CHEBI:29101"/>
        <label>1</label>
    </ligand>
</feature>
<evidence type="ECO:0000256" key="5">
    <source>
        <dbReference type="ARBA" id="ARBA00023136"/>
    </source>
</evidence>
<gene>
    <name evidence="10" type="ORF">PoB_007062500</name>
</gene>
<dbReference type="PROSITE" id="PS00610">
    <property type="entry name" value="NA_NEUROTRAN_SYMP_1"/>
    <property type="match status" value="1"/>
</dbReference>
<dbReference type="InterPro" id="IPR037272">
    <property type="entry name" value="SNS_sf"/>
</dbReference>
<feature type="transmembrane region" description="Helical" evidence="9">
    <location>
        <begin position="230"/>
        <end position="250"/>
    </location>
</feature>
<feature type="disulfide bond" evidence="7">
    <location>
        <begin position="151"/>
        <end position="160"/>
    </location>
</feature>
<feature type="binding site" evidence="6">
    <location>
        <position position="315"/>
    </location>
    <ligand>
        <name>Na(+)</name>
        <dbReference type="ChEBI" id="CHEBI:29101"/>
        <label>1</label>
    </ligand>
</feature>
<feature type="transmembrane region" description="Helical" evidence="9">
    <location>
        <begin position="69"/>
        <end position="87"/>
    </location>
</feature>
<name>A0AAV4DJG2_9GAST</name>
<feature type="transmembrane region" description="Helical" evidence="9">
    <location>
        <begin position="108"/>
        <end position="129"/>
    </location>
</feature>
<feature type="binding site" evidence="6">
    <location>
        <position position="347"/>
    </location>
    <ligand>
        <name>Na(+)</name>
        <dbReference type="ChEBI" id="CHEBI:29101"/>
        <label>1</label>
    </ligand>
</feature>
<keyword evidence="11" id="KW-1185">Reference proteome</keyword>
<evidence type="ECO:0000256" key="1">
    <source>
        <dbReference type="ARBA" id="ARBA00004141"/>
    </source>
</evidence>
<organism evidence="10 11">
    <name type="scientific">Plakobranchus ocellatus</name>
    <dbReference type="NCBI Taxonomy" id="259542"/>
    <lineage>
        <taxon>Eukaryota</taxon>
        <taxon>Metazoa</taxon>
        <taxon>Spiralia</taxon>
        <taxon>Lophotrochozoa</taxon>
        <taxon>Mollusca</taxon>
        <taxon>Gastropoda</taxon>
        <taxon>Heterobranchia</taxon>
        <taxon>Euthyneura</taxon>
        <taxon>Panpulmonata</taxon>
        <taxon>Sacoglossa</taxon>
        <taxon>Placobranchoidea</taxon>
        <taxon>Plakobranchidae</taxon>
        <taxon>Plakobranchus</taxon>
    </lineage>
</organism>
<evidence type="ECO:0000256" key="4">
    <source>
        <dbReference type="ARBA" id="ARBA00022989"/>
    </source>
</evidence>
<feature type="transmembrane region" description="Helical" evidence="9">
    <location>
        <begin position="400"/>
        <end position="421"/>
    </location>
</feature>
<dbReference type="PANTHER" id="PTHR11616:SF240">
    <property type="entry name" value="BLOATED TUBULES, ISOFORM B-RELATED"/>
    <property type="match status" value="1"/>
</dbReference>
<feature type="transmembrane region" description="Helical" evidence="9">
    <location>
        <begin position="555"/>
        <end position="575"/>
    </location>
</feature>
<comment type="subcellular location">
    <subcellularLocation>
        <location evidence="1">Membrane</location>
        <topology evidence="1">Multi-pass membrane protein</topology>
    </subcellularLocation>
</comment>
<evidence type="ECO:0000256" key="6">
    <source>
        <dbReference type="PIRSR" id="PIRSR600175-1"/>
    </source>
</evidence>
<feature type="binding site" evidence="6">
    <location>
        <position position="49"/>
    </location>
    <ligand>
        <name>Na(+)</name>
        <dbReference type="ChEBI" id="CHEBI:29101"/>
        <label>2</label>
    </ligand>
</feature>
<comment type="similarity">
    <text evidence="8">Belongs to the sodium:neurotransmitter symporter (SNF) (TC 2.A.22) family.</text>
</comment>
<keyword evidence="5 9" id="KW-0472">Membrane</keyword>
<keyword evidence="4 9" id="KW-1133">Transmembrane helix</keyword>
<feature type="transmembrane region" description="Helical" evidence="9">
    <location>
        <begin position="259"/>
        <end position="276"/>
    </location>
</feature>
<evidence type="ECO:0000256" key="2">
    <source>
        <dbReference type="ARBA" id="ARBA00022448"/>
    </source>
</evidence>
<feature type="binding site" evidence="6">
    <location>
        <position position="412"/>
    </location>
    <ligand>
        <name>Na(+)</name>
        <dbReference type="ChEBI" id="CHEBI:29101"/>
        <label>1</label>
    </ligand>
</feature>
<dbReference type="Proteomes" id="UP000735302">
    <property type="component" value="Unassembled WGS sequence"/>
</dbReference>
<keyword evidence="8" id="KW-0769">Symport</keyword>
<keyword evidence="6" id="KW-0915">Sodium</keyword>
<dbReference type="SUPFAM" id="SSF161070">
    <property type="entry name" value="SNF-like"/>
    <property type="match status" value="1"/>
</dbReference>
<feature type="transmembrane region" description="Helical" evidence="9">
    <location>
        <begin position="441"/>
        <end position="466"/>
    </location>
</feature>
<keyword evidence="7" id="KW-1015">Disulfide bond</keyword>
<reference evidence="10 11" key="1">
    <citation type="journal article" date="2021" name="Elife">
        <title>Chloroplast acquisition without the gene transfer in kleptoplastic sea slugs, Plakobranchus ocellatus.</title>
        <authorList>
            <person name="Maeda T."/>
            <person name="Takahashi S."/>
            <person name="Yoshida T."/>
            <person name="Shimamura S."/>
            <person name="Takaki Y."/>
            <person name="Nagai Y."/>
            <person name="Toyoda A."/>
            <person name="Suzuki Y."/>
            <person name="Arimoto A."/>
            <person name="Ishii H."/>
            <person name="Satoh N."/>
            <person name="Nishiyama T."/>
            <person name="Hasebe M."/>
            <person name="Maruyama T."/>
            <person name="Minagawa J."/>
            <person name="Obokata J."/>
            <person name="Shigenobu S."/>
        </authorList>
    </citation>
    <scope>NUCLEOTIDE SEQUENCE [LARGE SCALE GENOMIC DNA]</scope>
</reference>
<feature type="transmembrane region" description="Helical" evidence="9">
    <location>
        <begin position="472"/>
        <end position="493"/>
    </location>
</feature>
<feature type="transmembrane region" description="Helical" evidence="9">
    <location>
        <begin position="341"/>
        <end position="362"/>
    </location>
</feature>
<feature type="binding site" evidence="6">
    <location>
        <position position="46"/>
    </location>
    <ligand>
        <name>Na(+)</name>
        <dbReference type="ChEBI" id="CHEBI:29101"/>
        <label>1</label>
    </ligand>
</feature>
<dbReference type="PROSITE" id="PS50267">
    <property type="entry name" value="NA_NEUROTRAN_SYMP_3"/>
    <property type="match status" value="1"/>
</dbReference>
<feature type="transmembrane region" description="Helical" evidence="9">
    <location>
        <begin position="513"/>
        <end position="535"/>
    </location>
</feature>
<dbReference type="PROSITE" id="PS00754">
    <property type="entry name" value="NA_NEUROTRAN_SYMP_2"/>
    <property type="match status" value="1"/>
</dbReference>
<dbReference type="InterPro" id="IPR000175">
    <property type="entry name" value="Na/ntran_symport"/>
</dbReference>
<evidence type="ECO:0000256" key="3">
    <source>
        <dbReference type="ARBA" id="ARBA00022692"/>
    </source>
</evidence>
<evidence type="ECO:0000256" key="8">
    <source>
        <dbReference type="RuleBase" id="RU003732"/>
    </source>
</evidence>
<dbReference type="EMBL" id="BLXT01007928">
    <property type="protein sequence ID" value="GFO44120.1"/>
    <property type="molecule type" value="Genomic_DNA"/>
</dbReference>
<keyword evidence="6" id="KW-0479">Metal-binding</keyword>
<evidence type="ECO:0000313" key="10">
    <source>
        <dbReference type="EMBL" id="GFO44120.1"/>
    </source>
</evidence>
<dbReference type="PRINTS" id="PR00176">
    <property type="entry name" value="NANEUSMPORT"/>
</dbReference>
<dbReference type="GO" id="GO:0046872">
    <property type="term" value="F:metal ion binding"/>
    <property type="evidence" value="ECO:0007669"/>
    <property type="project" value="UniProtKB-KW"/>
</dbReference>
<feature type="transmembrane region" description="Helical" evidence="9">
    <location>
        <begin position="38"/>
        <end position="57"/>
    </location>
</feature>
<feature type="binding site" evidence="6">
    <location>
        <position position="48"/>
    </location>
    <ligand>
        <name>Na(+)</name>
        <dbReference type="ChEBI" id="CHEBI:29101"/>
        <label>1</label>
    </ligand>
</feature>
<keyword evidence="2 8" id="KW-0813">Transport</keyword>
<dbReference type="GO" id="GO:0005886">
    <property type="term" value="C:plasma membrane"/>
    <property type="evidence" value="ECO:0007669"/>
    <property type="project" value="TreeGrafter"/>
</dbReference>
<proteinExistence type="inferred from homology"/>
<feature type="transmembrane region" description="Helical" evidence="9">
    <location>
        <begin position="312"/>
        <end position="329"/>
    </location>
</feature>
<evidence type="ECO:0000256" key="7">
    <source>
        <dbReference type="PIRSR" id="PIRSR600175-2"/>
    </source>
</evidence>
<dbReference type="GO" id="GO:0015375">
    <property type="term" value="F:glycine:sodium symporter activity"/>
    <property type="evidence" value="ECO:0007669"/>
    <property type="project" value="TreeGrafter"/>
</dbReference>
<feature type="binding site" evidence="6">
    <location>
        <position position="415"/>
    </location>
    <ligand>
        <name>Na(+)</name>
        <dbReference type="ChEBI" id="CHEBI:29101"/>
        <label>1</label>
    </ligand>
</feature>
<dbReference type="PANTHER" id="PTHR11616">
    <property type="entry name" value="SODIUM/CHLORIDE DEPENDENT TRANSPORTER"/>
    <property type="match status" value="1"/>
</dbReference>
<feature type="binding site" evidence="6">
    <location>
        <position position="53"/>
    </location>
    <ligand>
        <name>Na(+)</name>
        <dbReference type="ChEBI" id="CHEBI:29101"/>
        <label>1</label>
    </ligand>
</feature>
<comment type="caution">
    <text evidence="10">The sequence shown here is derived from an EMBL/GenBank/DDBJ whole genome shotgun (WGS) entry which is preliminary data.</text>
</comment>
<dbReference type="Pfam" id="PF00209">
    <property type="entry name" value="SNF"/>
    <property type="match status" value="1"/>
</dbReference>
<accession>A0AAV4DJG2</accession>
<sequence length="672" mass="75437">MADVEASQAPATTSSTVKEKFMYSEDENKERGNWSGKFDFVLSMLGYAVGLGNIWRFPYLCYRNGGGAFLFPYLLMLFLVGIPLFYLEVSLGQFCSMGAAKSWDFAPIFKGVGISMIATSTLVTIYYNVIMAWSQFYFVVSFTDKLPWDSCDSSYNTDDCSLKWPLVECTNSTMQQMSNGTCYDASGFLGIYNTSLFENVTGRTRVSPSEEYWTYNVLNLSSGLSDVGSLRWYLAASLFAAWVITFLCLLKGIKTTGKVVYFTALFPYVVLLILFFRGVTLESAGKGIEFYITPKFDKLKDAKVWRDAANQIFYSLGPCWGGIITLASYNRFHNSGLTDTLIVGIGNSLTSMFGGFVIFSYLGHMAYQLNVDIENVVRSGPGLAFIVYPEAVTHLPAPPFWSLAFFFMLMLLGLDSQFAMVETLLTGMLDTWPQLRGKKTWVILTICIVLFLLGLPLVTEGGVYLFNLMDTYAASWSLMLIGVVEALAISYVYGCTRFFKDMEVMYGAKPNIWWRITWMCLSPCLIIFIFIFAIVDYSRATYGSYVYSDRGEALGWLMVAATVIWMPVFAIYQVAKEKDGDSIFQKIAIQLKPNKRWGPALVEHRKLIDYVPGFVVDPEGEMDKFAYSNPAISASTITVDEKPKYNNSAFSNGTNHTNDNVKDQNGVFLTHF</sequence>